<comment type="caution">
    <text evidence="1">The sequence shown here is derived from an EMBL/GenBank/DDBJ whole genome shotgun (WGS) entry which is preliminary data.</text>
</comment>
<sequence length="164" mass="18267">MGQDAERAEHYRSILGGLGFFPLPLGALHNVKWRKRYGNLNYIEKGDFRLSGPPSDPGACGSARTSDRRVPADLRADSLATVPPTLPFQKIYVPKSLNDLGTYIIDVLKKANSLVARKSYTYVINQGYDDFTYESLTDMFNPSANYRGLPSSALSLWQQECLLS</sequence>
<evidence type="ECO:0000313" key="2">
    <source>
        <dbReference type="Proteomes" id="UP000735302"/>
    </source>
</evidence>
<dbReference type="AlphaFoldDB" id="A0AAV4CLV7"/>
<accession>A0AAV4CLV7</accession>
<protein>
    <submittedName>
        <fullName evidence="1">Uncharacterized protein</fullName>
    </submittedName>
</protein>
<dbReference type="Proteomes" id="UP000735302">
    <property type="component" value="Unassembled WGS sequence"/>
</dbReference>
<dbReference type="EMBL" id="BLXT01006579">
    <property type="protein sequence ID" value="GFO32304.1"/>
    <property type="molecule type" value="Genomic_DNA"/>
</dbReference>
<organism evidence="1 2">
    <name type="scientific">Plakobranchus ocellatus</name>
    <dbReference type="NCBI Taxonomy" id="259542"/>
    <lineage>
        <taxon>Eukaryota</taxon>
        <taxon>Metazoa</taxon>
        <taxon>Spiralia</taxon>
        <taxon>Lophotrochozoa</taxon>
        <taxon>Mollusca</taxon>
        <taxon>Gastropoda</taxon>
        <taxon>Heterobranchia</taxon>
        <taxon>Euthyneura</taxon>
        <taxon>Panpulmonata</taxon>
        <taxon>Sacoglossa</taxon>
        <taxon>Placobranchoidea</taxon>
        <taxon>Plakobranchidae</taxon>
        <taxon>Plakobranchus</taxon>
    </lineage>
</organism>
<proteinExistence type="predicted"/>
<reference evidence="1 2" key="1">
    <citation type="journal article" date="2021" name="Elife">
        <title>Chloroplast acquisition without the gene transfer in kleptoplastic sea slugs, Plakobranchus ocellatus.</title>
        <authorList>
            <person name="Maeda T."/>
            <person name="Takahashi S."/>
            <person name="Yoshida T."/>
            <person name="Shimamura S."/>
            <person name="Takaki Y."/>
            <person name="Nagai Y."/>
            <person name="Toyoda A."/>
            <person name="Suzuki Y."/>
            <person name="Arimoto A."/>
            <person name="Ishii H."/>
            <person name="Satoh N."/>
            <person name="Nishiyama T."/>
            <person name="Hasebe M."/>
            <person name="Maruyama T."/>
            <person name="Minagawa J."/>
            <person name="Obokata J."/>
            <person name="Shigenobu S."/>
        </authorList>
    </citation>
    <scope>NUCLEOTIDE SEQUENCE [LARGE SCALE GENOMIC DNA]</scope>
</reference>
<evidence type="ECO:0000313" key="1">
    <source>
        <dbReference type="EMBL" id="GFO32304.1"/>
    </source>
</evidence>
<name>A0AAV4CLV7_9GAST</name>
<gene>
    <name evidence="1" type="ORF">PoB_005880900</name>
</gene>
<keyword evidence="2" id="KW-1185">Reference proteome</keyword>